<dbReference type="AlphaFoldDB" id="A0A0F6HB91"/>
<accession>A0A0F6HB91</accession>
<gene>
    <name evidence="1" type="ORF">LEP1GSC104_4671</name>
</gene>
<dbReference type="EMBL" id="AHNQ02000022">
    <property type="protein sequence ID" value="EKO25553.1"/>
    <property type="molecule type" value="Genomic_DNA"/>
</dbReference>
<evidence type="ECO:0000313" key="2">
    <source>
        <dbReference type="Proteomes" id="UP000006324"/>
    </source>
</evidence>
<evidence type="ECO:0000313" key="1">
    <source>
        <dbReference type="EMBL" id="EKO25553.1"/>
    </source>
</evidence>
<organism evidence="1 2">
    <name type="scientific">Leptospira interrogans str. UI 12621</name>
    <dbReference type="NCBI Taxonomy" id="1049937"/>
    <lineage>
        <taxon>Bacteria</taxon>
        <taxon>Pseudomonadati</taxon>
        <taxon>Spirochaetota</taxon>
        <taxon>Spirochaetia</taxon>
        <taxon>Leptospirales</taxon>
        <taxon>Leptospiraceae</taxon>
        <taxon>Leptospira</taxon>
    </lineage>
</organism>
<comment type="caution">
    <text evidence="1">The sequence shown here is derived from an EMBL/GenBank/DDBJ whole genome shotgun (WGS) entry which is preliminary data.</text>
</comment>
<sequence length="50" mass="5744">MLCNLNFANFKQSFLISNTIIKYSEFSQRQERIISIAILSTAAYNLSKLV</sequence>
<proteinExistence type="predicted"/>
<protein>
    <submittedName>
        <fullName evidence="1">Uncharacterized protein</fullName>
    </submittedName>
</protein>
<reference evidence="1 2" key="1">
    <citation type="submission" date="2012-09" db="EMBL/GenBank/DDBJ databases">
        <authorList>
            <person name="Harkins D.M."/>
            <person name="Durkin A.S."/>
            <person name="Brinkac L.M."/>
            <person name="Selengut J.D."/>
            <person name="Sanka R."/>
            <person name="DePew J."/>
            <person name="Purushe J."/>
            <person name="Chanthongthip A."/>
            <person name="Lattana O."/>
            <person name="Phetsouvanh R."/>
            <person name="Newton P.N."/>
            <person name="Vinetz J.M."/>
            <person name="Sutton G.G."/>
            <person name="Nelson W.C."/>
            <person name="Fouts D.E."/>
        </authorList>
    </citation>
    <scope>NUCLEOTIDE SEQUENCE [LARGE SCALE GENOMIC DNA]</scope>
    <source>
        <strain evidence="1 2">UI 12621</strain>
    </source>
</reference>
<name>A0A0F6HB91_LEPIR</name>
<dbReference type="Proteomes" id="UP000006324">
    <property type="component" value="Unassembled WGS sequence"/>
</dbReference>